<dbReference type="Pfam" id="PF18917">
    <property type="entry name" value="LiaI-LiaF-like_TM1"/>
    <property type="match status" value="1"/>
</dbReference>
<name>A0ABV9GMK9_9BACL</name>
<evidence type="ECO:0000313" key="4">
    <source>
        <dbReference type="Proteomes" id="UP001596022"/>
    </source>
</evidence>
<keyword evidence="1" id="KW-0812">Transmembrane</keyword>
<accession>A0ABV9GMK9</accession>
<dbReference type="Proteomes" id="UP001596022">
    <property type="component" value="Unassembled WGS sequence"/>
</dbReference>
<feature type="domain" description="LiaI-LiaF-like transmembrane region" evidence="2">
    <location>
        <begin position="6"/>
        <end position="47"/>
    </location>
</feature>
<evidence type="ECO:0000256" key="1">
    <source>
        <dbReference type="SAM" id="Phobius"/>
    </source>
</evidence>
<comment type="caution">
    <text evidence="3">The sequence shown here is derived from an EMBL/GenBank/DDBJ whole genome shotgun (WGS) entry which is preliminary data.</text>
</comment>
<feature type="transmembrane region" description="Helical" evidence="1">
    <location>
        <begin position="133"/>
        <end position="155"/>
    </location>
</feature>
<dbReference type="InterPro" id="IPR043726">
    <property type="entry name" value="LiaI-LiaF-like_TM1"/>
</dbReference>
<protein>
    <submittedName>
        <fullName evidence="3">LiaI-LiaF-like domain-containing protein</fullName>
    </submittedName>
</protein>
<sequence length="157" mass="18064">MKKQNLFVGIVLIGFGAYFLLDYWHPAFLNAFKGWPTLLIMIGVAIFIQAFWAKDYGNLFPATLLLGLGIHFHFLHRVSWWPSGWAVYTFIFGLAFLVRYYKEKKDGLFIGITLVAISALNFFYKGFQDLTQYVFTTIGSFWPLLLVAAGLYLILKK</sequence>
<reference evidence="4" key="1">
    <citation type="journal article" date="2019" name="Int. J. Syst. Evol. Microbiol.">
        <title>The Global Catalogue of Microorganisms (GCM) 10K type strain sequencing project: providing services to taxonomists for standard genome sequencing and annotation.</title>
        <authorList>
            <consortium name="The Broad Institute Genomics Platform"/>
            <consortium name="The Broad Institute Genome Sequencing Center for Infectious Disease"/>
            <person name="Wu L."/>
            <person name="Ma J."/>
        </authorList>
    </citation>
    <scope>NUCLEOTIDE SEQUENCE [LARGE SCALE GENOMIC DNA]</scope>
    <source>
        <strain evidence="4">CGMCC 1.16306</strain>
    </source>
</reference>
<proteinExistence type="predicted"/>
<organism evidence="3 4">
    <name type="scientific">Camelliibacillus cellulosilyticus</name>
    <dbReference type="NCBI Taxonomy" id="2174486"/>
    <lineage>
        <taxon>Bacteria</taxon>
        <taxon>Bacillati</taxon>
        <taxon>Bacillota</taxon>
        <taxon>Bacilli</taxon>
        <taxon>Bacillales</taxon>
        <taxon>Sporolactobacillaceae</taxon>
        <taxon>Camelliibacillus</taxon>
    </lineage>
</organism>
<feature type="transmembrane region" description="Helical" evidence="1">
    <location>
        <begin position="82"/>
        <end position="101"/>
    </location>
</feature>
<keyword evidence="1" id="KW-1133">Transmembrane helix</keyword>
<keyword evidence="4" id="KW-1185">Reference proteome</keyword>
<gene>
    <name evidence="3" type="ORF">ACFO4N_05425</name>
</gene>
<dbReference type="RefSeq" id="WP_376845169.1">
    <property type="nucleotide sequence ID" value="NZ_JBHSFW010000001.1"/>
</dbReference>
<feature type="transmembrane region" description="Helical" evidence="1">
    <location>
        <begin position="32"/>
        <end position="52"/>
    </location>
</feature>
<dbReference type="EMBL" id="JBHSFW010000001">
    <property type="protein sequence ID" value="MFC4618168.1"/>
    <property type="molecule type" value="Genomic_DNA"/>
</dbReference>
<feature type="transmembrane region" description="Helical" evidence="1">
    <location>
        <begin position="7"/>
        <end position="26"/>
    </location>
</feature>
<keyword evidence="1" id="KW-0472">Membrane</keyword>
<evidence type="ECO:0000259" key="2">
    <source>
        <dbReference type="Pfam" id="PF18917"/>
    </source>
</evidence>
<feature type="transmembrane region" description="Helical" evidence="1">
    <location>
        <begin position="59"/>
        <end position="76"/>
    </location>
</feature>
<feature type="transmembrane region" description="Helical" evidence="1">
    <location>
        <begin position="108"/>
        <end position="127"/>
    </location>
</feature>
<evidence type="ECO:0000313" key="3">
    <source>
        <dbReference type="EMBL" id="MFC4618168.1"/>
    </source>
</evidence>